<protein>
    <submittedName>
        <fullName evidence="1">Uncharacterized protein</fullName>
    </submittedName>
</protein>
<evidence type="ECO:0000313" key="2">
    <source>
        <dbReference type="Proteomes" id="UP000190648"/>
    </source>
</evidence>
<reference evidence="1 2" key="1">
    <citation type="submission" date="2016-02" db="EMBL/GenBank/DDBJ databases">
        <title>Band-tailed pigeon sequencing and assembly.</title>
        <authorList>
            <person name="Soares A.E."/>
            <person name="Novak B.J."/>
            <person name="Rice E.S."/>
            <person name="O'Connell B."/>
            <person name="Chang D."/>
            <person name="Weber S."/>
            <person name="Shapiro B."/>
        </authorList>
    </citation>
    <scope>NUCLEOTIDE SEQUENCE [LARGE SCALE GENOMIC DNA]</scope>
    <source>
        <strain evidence="1">BTP2013</strain>
        <tissue evidence="1">Blood</tissue>
    </source>
</reference>
<dbReference type="STRING" id="372326.A0A1V4JYB1"/>
<dbReference type="Gene3D" id="1.10.10.1450">
    <property type="match status" value="1"/>
</dbReference>
<dbReference type="AlphaFoldDB" id="A0A1V4JYB1"/>
<dbReference type="EMBL" id="LSYS01005497">
    <property type="protein sequence ID" value="OPJ77188.1"/>
    <property type="molecule type" value="Genomic_DNA"/>
</dbReference>
<accession>A0A1V4JYB1</accession>
<comment type="caution">
    <text evidence="1">The sequence shown here is derived from an EMBL/GenBank/DDBJ whole genome shotgun (WGS) entry which is preliminary data.</text>
</comment>
<gene>
    <name evidence="1" type="ORF">AV530_007574</name>
</gene>
<dbReference type="Proteomes" id="UP000190648">
    <property type="component" value="Unassembled WGS sequence"/>
</dbReference>
<keyword evidence="2" id="KW-1185">Reference proteome</keyword>
<proteinExistence type="predicted"/>
<sequence length="72" mass="8349">MLLKIPVTAHQKIETMKMMLQKKQIQAIFLFKLKMGRKAVETTCYNNTIFGPGTANERTVQCTFQEVSQKKR</sequence>
<evidence type="ECO:0000313" key="1">
    <source>
        <dbReference type="EMBL" id="OPJ77188.1"/>
    </source>
</evidence>
<organism evidence="1 2">
    <name type="scientific">Patagioenas fasciata monilis</name>
    <dbReference type="NCBI Taxonomy" id="372326"/>
    <lineage>
        <taxon>Eukaryota</taxon>
        <taxon>Metazoa</taxon>
        <taxon>Chordata</taxon>
        <taxon>Craniata</taxon>
        <taxon>Vertebrata</taxon>
        <taxon>Euteleostomi</taxon>
        <taxon>Archelosauria</taxon>
        <taxon>Archosauria</taxon>
        <taxon>Dinosauria</taxon>
        <taxon>Saurischia</taxon>
        <taxon>Theropoda</taxon>
        <taxon>Coelurosauria</taxon>
        <taxon>Aves</taxon>
        <taxon>Neognathae</taxon>
        <taxon>Neoaves</taxon>
        <taxon>Columbimorphae</taxon>
        <taxon>Columbiformes</taxon>
        <taxon>Columbidae</taxon>
        <taxon>Patagioenas</taxon>
    </lineage>
</organism>
<name>A0A1V4JYB1_PATFA</name>